<name>A0ABQ5J400_9ASTR</name>
<gene>
    <name evidence="2" type="ORF">Tco_1123637</name>
</gene>
<dbReference type="EMBL" id="BQNB010021514">
    <property type="protein sequence ID" value="GJU07207.1"/>
    <property type="molecule type" value="Genomic_DNA"/>
</dbReference>
<accession>A0ABQ5J400</accession>
<reference evidence="2" key="1">
    <citation type="journal article" date="2022" name="Int. J. Mol. Sci.">
        <title>Draft Genome of Tanacetum Coccineum: Genomic Comparison of Closely Related Tanacetum-Family Plants.</title>
        <authorList>
            <person name="Yamashiro T."/>
            <person name="Shiraishi A."/>
            <person name="Nakayama K."/>
            <person name="Satake H."/>
        </authorList>
    </citation>
    <scope>NUCLEOTIDE SEQUENCE</scope>
</reference>
<evidence type="ECO:0000313" key="3">
    <source>
        <dbReference type="Proteomes" id="UP001151760"/>
    </source>
</evidence>
<reference evidence="2" key="2">
    <citation type="submission" date="2022-01" db="EMBL/GenBank/DDBJ databases">
        <authorList>
            <person name="Yamashiro T."/>
            <person name="Shiraishi A."/>
            <person name="Satake H."/>
            <person name="Nakayama K."/>
        </authorList>
    </citation>
    <scope>NUCLEOTIDE SEQUENCE</scope>
</reference>
<comment type="caution">
    <text evidence="2">The sequence shown here is derived from an EMBL/GenBank/DDBJ whole genome shotgun (WGS) entry which is preliminary data.</text>
</comment>
<feature type="compositionally biased region" description="Low complexity" evidence="1">
    <location>
        <begin position="32"/>
        <end position="42"/>
    </location>
</feature>
<feature type="region of interest" description="Disordered" evidence="1">
    <location>
        <begin position="23"/>
        <end position="42"/>
    </location>
</feature>
<proteinExistence type="predicted"/>
<organism evidence="2 3">
    <name type="scientific">Tanacetum coccineum</name>
    <dbReference type="NCBI Taxonomy" id="301880"/>
    <lineage>
        <taxon>Eukaryota</taxon>
        <taxon>Viridiplantae</taxon>
        <taxon>Streptophyta</taxon>
        <taxon>Embryophyta</taxon>
        <taxon>Tracheophyta</taxon>
        <taxon>Spermatophyta</taxon>
        <taxon>Magnoliopsida</taxon>
        <taxon>eudicotyledons</taxon>
        <taxon>Gunneridae</taxon>
        <taxon>Pentapetalae</taxon>
        <taxon>asterids</taxon>
        <taxon>campanulids</taxon>
        <taxon>Asterales</taxon>
        <taxon>Asteraceae</taxon>
        <taxon>Asteroideae</taxon>
        <taxon>Anthemideae</taxon>
        <taxon>Anthemidinae</taxon>
        <taxon>Tanacetum</taxon>
    </lineage>
</organism>
<evidence type="ECO:0000313" key="2">
    <source>
        <dbReference type="EMBL" id="GJU07207.1"/>
    </source>
</evidence>
<sequence>MAGRPHGTIQEVTRGRLMIGIRGDGDSFAYDPNPNSFNNPPNDFTYPPQPQYESYSCELCGNDSLEHVTKATDGLD</sequence>
<dbReference type="Proteomes" id="UP001151760">
    <property type="component" value="Unassembled WGS sequence"/>
</dbReference>
<keyword evidence="3" id="KW-1185">Reference proteome</keyword>
<evidence type="ECO:0000256" key="1">
    <source>
        <dbReference type="SAM" id="MobiDB-lite"/>
    </source>
</evidence>
<protein>
    <submittedName>
        <fullName evidence="2">Uncharacterized protein</fullName>
    </submittedName>
</protein>